<dbReference type="PROSITE" id="PS51819">
    <property type="entry name" value="VOC"/>
    <property type="match status" value="1"/>
</dbReference>
<protein>
    <submittedName>
        <fullName evidence="4">Metapyrocatechase 2</fullName>
    </submittedName>
</protein>
<feature type="compositionally biased region" description="Polar residues" evidence="2">
    <location>
        <begin position="50"/>
        <end position="67"/>
    </location>
</feature>
<feature type="region of interest" description="Disordered" evidence="2">
    <location>
        <begin position="88"/>
        <end position="121"/>
    </location>
</feature>
<reference evidence="4 5" key="1">
    <citation type="submission" date="2020-05" db="EMBL/GenBank/DDBJ databases">
        <title>Identification and distribution of gene clusters putatively required for synthesis of sphingolipid metabolism inhibitors in phylogenetically diverse species of the filamentous fungus Fusarium.</title>
        <authorList>
            <person name="Kim H.-S."/>
            <person name="Busman M."/>
            <person name="Brown D.W."/>
            <person name="Divon H."/>
            <person name="Uhlig S."/>
            <person name="Proctor R.H."/>
        </authorList>
    </citation>
    <scope>NUCLEOTIDE SEQUENCE [LARGE SCALE GENOMIC DNA]</scope>
    <source>
        <strain evidence="4 5">NRRL 53147</strain>
    </source>
</reference>
<dbReference type="EMBL" id="JAAOAM010000231">
    <property type="protein sequence ID" value="KAF5537578.1"/>
    <property type="molecule type" value="Genomic_DNA"/>
</dbReference>
<dbReference type="InterPro" id="IPR037523">
    <property type="entry name" value="VOC_core"/>
</dbReference>
<organism evidence="4 5">
    <name type="scientific">Fusarium mexicanum</name>
    <dbReference type="NCBI Taxonomy" id="751941"/>
    <lineage>
        <taxon>Eukaryota</taxon>
        <taxon>Fungi</taxon>
        <taxon>Dikarya</taxon>
        <taxon>Ascomycota</taxon>
        <taxon>Pezizomycotina</taxon>
        <taxon>Sordariomycetes</taxon>
        <taxon>Hypocreomycetidae</taxon>
        <taxon>Hypocreales</taxon>
        <taxon>Nectriaceae</taxon>
        <taxon>Fusarium</taxon>
        <taxon>Fusarium fujikuroi species complex</taxon>
    </lineage>
</organism>
<evidence type="ECO:0000313" key="5">
    <source>
        <dbReference type="Proteomes" id="UP000522262"/>
    </source>
</evidence>
<keyword evidence="5" id="KW-1185">Reference proteome</keyword>
<dbReference type="FunFam" id="3.10.180.10:FF:000034">
    <property type="entry name" value="Glyoxalase/Bleomycin resistance protein/Dihydroxybiphenyl dioxygenase"/>
    <property type="match status" value="1"/>
</dbReference>
<dbReference type="InterPro" id="IPR029068">
    <property type="entry name" value="Glyas_Bleomycin-R_OHBP_Dase"/>
</dbReference>
<dbReference type="AlphaFoldDB" id="A0A8H5MQZ3"/>
<dbReference type="Pfam" id="PF00903">
    <property type="entry name" value="Glyoxalase"/>
    <property type="match status" value="1"/>
</dbReference>
<evidence type="ECO:0000259" key="3">
    <source>
        <dbReference type="PROSITE" id="PS51819"/>
    </source>
</evidence>
<dbReference type="PANTHER" id="PTHR43048">
    <property type="entry name" value="METHYLMALONYL-COA EPIMERASE"/>
    <property type="match status" value="1"/>
</dbReference>
<proteinExistence type="predicted"/>
<dbReference type="InterPro" id="IPR051785">
    <property type="entry name" value="MMCE/EMCE_epimerase"/>
</dbReference>
<feature type="region of interest" description="Disordered" evidence="2">
    <location>
        <begin position="358"/>
        <end position="383"/>
    </location>
</feature>
<sequence length="561" mass="63361">MPQMSIRSTGPFLGARRWRDSFHCSCCQKRSSHTAESSITLPSHSSSPTYSPAITRSSSPHRQSSLPGYSRPIARALSRLHNRQYLATHDVNPSPPKTHFTGLASEVPLRSEPTASDRRDVECRSYAKSDDCPSLEASIPTPPAKSRWSYSAASIQSTDTPALDESSETFTEGSDLADDNESVMIMETYRISCKTAGSTPTLVEIINTHETHSRYEDMCLREAIMPDMRIPTITNDTSKVQLSRIAHVYFEHPDLDKFDKFANDFGFVKEAQIGDSIYYRGYGIDPFVYVATKSKDGKQRFLGPAFVAASEEEFEKAAAIEGAERVSLEHAPGGGKMIKFSRQDNTFFHVVYGQEERKIDSEEPTATHEQQGPYNKPFTKPRRGKYQRYHPGPALVHKLGHFGYVVPDFDNELAWYTSNFNFVPSDILYHWDFSNMDVLTFMHLDLGDEYSDHHCFFMQRAEPHVKKIYCHHTSFEVADFDTQLLGHEYLAIKGWKSVWGVGRHVLGSQIFDYWADPSGFKIEHYADGDVVNRATGTNRDVVGPFSVWGPEVPKNFGDKIV</sequence>
<dbReference type="GO" id="GO:0046872">
    <property type="term" value="F:metal ion binding"/>
    <property type="evidence" value="ECO:0007669"/>
    <property type="project" value="UniProtKB-KW"/>
</dbReference>
<feature type="compositionally biased region" description="Low complexity" evidence="2">
    <location>
        <begin position="37"/>
        <end position="49"/>
    </location>
</feature>
<dbReference type="Gene3D" id="3.10.180.10">
    <property type="entry name" value="2,3-Dihydroxybiphenyl 1,2-Dioxygenase, domain 1"/>
    <property type="match status" value="2"/>
</dbReference>
<gene>
    <name evidence="4" type="ORF">FMEXI_9784</name>
</gene>
<dbReference type="GO" id="GO:0004493">
    <property type="term" value="F:methylmalonyl-CoA epimerase activity"/>
    <property type="evidence" value="ECO:0007669"/>
    <property type="project" value="TreeGrafter"/>
</dbReference>
<evidence type="ECO:0000256" key="2">
    <source>
        <dbReference type="SAM" id="MobiDB-lite"/>
    </source>
</evidence>
<keyword evidence="1" id="KW-0479">Metal-binding</keyword>
<dbReference type="SUPFAM" id="SSF54593">
    <property type="entry name" value="Glyoxalase/Bleomycin resistance protein/Dihydroxybiphenyl dioxygenase"/>
    <property type="match status" value="1"/>
</dbReference>
<feature type="domain" description="VOC" evidence="3">
    <location>
        <begin position="398"/>
        <end position="527"/>
    </location>
</feature>
<dbReference type="InterPro" id="IPR004360">
    <property type="entry name" value="Glyas_Fos-R_dOase_dom"/>
</dbReference>
<dbReference type="Proteomes" id="UP000522262">
    <property type="component" value="Unassembled WGS sequence"/>
</dbReference>
<accession>A0A8H5MQZ3</accession>
<dbReference type="GO" id="GO:0005739">
    <property type="term" value="C:mitochondrion"/>
    <property type="evidence" value="ECO:0007669"/>
    <property type="project" value="TreeGrafter"/>
</dbReference>
<feature type="region of interest" description="Disordered" evidence="2">
    <location>
        <begin position="35"/>
        <end position="69"/>
    </location>
</feature>
<dbReference type="CDD" id="cd07267">
    <property type="entry name" value="THT_Oxygenase_N"/>
    <property type="match status" value="1"/>
</dbReference>
<dbReference type="PANTHER" id="PTHR43048:SF3">
    <property type="entry name" value="METHYLMALONYL-COA EPIMERASE, MITOCHONDRIAL"/>
    <property type="match status" value="1"/>
</dbReference>
<dbReference type="GO" id="GO:0046491">
    <property type="term" value="P:L-methylmalonyl-CoA metabolic process"/>
    <property type="evidence" value="ECO:0007669"/>
    <property type="project" value="TreeGrafter"/>
</dbReference>
<name>A0A8H5MQZ3_9HYPO</name>
<evidence type="ECO:0000313" key="4">
    <source>
        <dbReference type="EMBL" id="KAF5537578.1"/>
    </source>
</evidence>
<comment type="caution">
    <text evidence="4">The sequence shown here is derived from an EMBL/GenBank/DDBJ whole genome shotgun (WGS) entry which is preliminary data.</text>
</comment>
<evidence type="ECO:0000256" key="1">
    <source>
        <dbReference type="ARBA" id="ARBA00022723"/>
    </source>
</evidence>
<dbReference type="FunFam" id="3.10.180.10:FF:000039">
    <property type="entry name" value="Trihydroxytoluene oxygenase (AFU_orthologue AFUA_8G02470)"/>
    <property type="match status" value="1"/>
</dbReference>